<keyword evidence="3" id="KW-1185">Reference proteome</keyword>
<proteinExistence type="predicted"/>
<evidence type="ECO:0000313" key="2">
    <source>
        <dbReference type="EMBL" id="CAD8159490.1"/>
    </source>
</evidence>
<organism evidence="2 3">
    <name type="scientific">Paramecium octaurelia</name>
    <dbReference type="NCBI Taxonomy" id="43137"/>
    <lineage>
        <taxon>Eukaryota</taxon>
        <taxon>Sar</taxon>
        <taxon>Alveolata</taxon>
        <taxon>Ciliophora</taxon>
        <taxon>Intramacronucleata</taxon>
        <taxon>Oligohymenophorea</taxon>
        <taxon>Peniculida</taxon>
        <taxon>Parameciidae</taxon>
        <taxon>Paramecium</taxon>
    </lineage>
</organism>
<dbReference type="Pfam" id="PF06733">
    <property type="entry name" value="DEAD_2"/>
    <property type="match status" value="1"/>
</dbReference>
<dbReference type="PANTHER" id="PTHR11472">
    <property type="entry name" value="DNA REPAIR DEAD HELICASE RAD3/XP-D SUBFAMILY MEMBER"/>
    <property type="match status" value="1"/>
</dbReference>
<evidence type="ECO:0000259" key="1">
    <source>
        <dbReference type="Pfam" id="PF06733"/>
    </source>
</evidence>
<accession>A0A8S1U3X2</accession>
<evidence type="ECO:0000313" key="3">
    <source>
        <dbReference type="Proteomes" id="UP000683925"/>
    </source>
</evidence>
<dbReference type="GO" id="GO:0005634">
    <property type="term" value="C:nucleus"/>
    <property type="evidence" value="ECO:0007669"/>
    <property type="project" value="TreeGrafter"/>
</dbReference>
<reference evidence="2" key="1">
    <citation type="submission" date="2021-01" db="EMBL/GenBank/DDBJ databases">
        <authorList>
            <consortium name="Genoscope - CEA"/>
            <person name="William W."/>
        </authorList>
    </citation>
    <scope>NUCLEOTIDE SEQUENCE</scope>
</reference>
<dbReference type="PANTHER" id="PTHR11472:SF34">
    <property type="entry name" value="REGULATOR OF TELOMERE ELONGATION HELICASE 1"/>
    <property type="match status" value="1"/>
</dbReference>
<dbReference type="GO" id="GO:0090657">
    <property type="term" value="P:telomeric loop disassembly"/>
    <property type="evidence" value="ECO:0007669"/>
    <property type="project" value="TreeGrafter"/>
</dbReference>
<feature type="domain" description="RAD3-like helicase DEAD" evidence="1">
    <location>
        <begin position="62"/>
        <end position="97"/>
    </location>
</feature>
<dbReference type="InterPro" id="IPR045028">
    <property type="entry name" value="DinG/Rad3-like"/>
</dbReference>
<dbReference type="OrthoDB" id="19182at2759"/>
<dbReference type="GO" id="GO:0003678">
    <property type="term" value="F:DNA helicase activity"/>
    <property type="evidence" value="ECO:0007669"/>
    <property type="project" value="InterPro"/>
</dbReference>
<protein>
    <recommendedName>
        <fullName evidence="1">RAD3-like helicase DEAD domain-containing protein</fullName>
    </recommendedName>
</protein>
<gene>
    <name evidence="2" type="ORF">POCTA_138.1.T0370015</name>
</gene>
<dbReference type="GO" id="GO:0003677">
    <property type="term" value="F:DNA binding"/>
    <property type="evidence" value="ECO:0007669"/>
    <property type="project" value="InterPro"/>
</dbReference>
<name>A0A8S1U3X2_PAROT</name>
<dbReference type="AlphaFoldDB" id="A0A8S1U3X2"/>
<dbReference type="GO" id="GO:0070182">
    <property type="term" value="F:DNA polymerase binding"/>
    <property type="evidence" value="ECO:0007669"/>
    <property type="project" value="TreeGrafter"/>
</dbReference>
<dbReference type="EMBL" id="CAJJDP010000037">
    <property type="protein sequence ID" value="CAD8159490.1"/>
    <property type="molecule type" value="Genomic_DNA"/>
</dbReference>
<dbReference type="GO" id="GO:0045910">
    <property type="term" value="P:negative regulation of DNA recombination"/>
    <property type="evidence" value="ECO:0007669"/>
    <property type="project" value="TreeGrafter"/>
</dbReference>
<dbReference type="InterPro" id="IPR010614">
    <property type="entry name" value="RAD3-like_helicase_DEAD"/>
</dbReference>
<dbReference type="GO" id="GO:0010569">
    <property type="term" value="P:regulation of double-strand break repair via homologous recombination"/>
    <property type="evidence" value="ECO:0007669"/>
    <property type="project" value="TreeGrafter"/>
</dbReference>
<dbReference type="Proteomes" id="UP000683925">
    <property type="component" value="Unassembled WGS sequence"/>
</dbReference>
<comment type="caution">
    <text evidence="2">The sequence shown here is derived from an EMBL/GenBank/DDBJ whole genome shotgun (WGS) entry which is preliminary data.</text>
</comment>
<sequence>MKSKRLKWRVQQMHQIRSRLHYWNHQQQQKTLPLLNASLAQLKKNRKDQQSYDQPKNIKIIYLKRTPTQLKQVAMELKKIVYEPNISILGSRDQYCI</sequence>
<dbReference type="GO" id="GO:0005524">
    <property type="term" value="F:ATP binding"/>
    <property type="evidence" value="ECO:0007669"/>
    <property type="project" value="InterPro"/>
</dbReference>
<dbReference type="GO" id="GO:1904430">
    <property type="term" value="P:negative regulation of t-circle formation"/>
    <property type="evidence" value="ECO:0007669"/>
    <property type="project" value="TreeGrafter"/>
</dbReference>